<protein>
    <submittedName>
        <fullName evidence="1">Uncharacterized protein</fullName>
    </submittedName>
</protein>
<dbReference type="Proteomes" id="UP000015106">
    <property type="component" value="Chromosome 4"/>
</dbReference>
<dbReference type="AlphaFoldDB" id="A0A8R7Q2A7"/>
<organism evidence="1 2">
    <name type="scientific">Triticum urartu</name>
    <name type="common">Red wild einkorn</name>
    <name type="synonym">Crithodium urartu</name>
    <dbReference type="NCBI Taxonomy" id="4572"/>
    <lineage>
        <taxon>Eukaryota</taxon>
        <taxon>Viridiplantae</taxon>
        <taxon>Streptophyta</taxon>
        <taxon>Embryophyta</taxon>
        <taxon>Tracheophyta</taxon>
        <taxon>Spermatophyta</taxon>
        <taxon>Magnoliopsida</taxon>
        <taxon>Liliopsida</taxon>
        <taxon>Poales</taxon>
        <taxon>Poaceae</taxon>
        <taxon>BOP clade</taxon>
        <taxon>Pooideae</taxon>
        <taxon>Triticodae</taxon>
        <taxon>Triticeae</taxon>
        <taxon>Triticinae</taxon>
        <taxon>Triticum</taxon>
    </lineage>
</organism>
<name>A0A8R7Q2A7_TRIUA</name>
<evidence type="ECO:0000313" key="2">
    <source>
        <dbReference type="Proteomes" id="UP000015106"/>
    </source>
</evidence>
<reference evidence="1" key="3">
    <citation type="submission" date="2022-06" db="UniProtKB">
        <authorList>
            <consortium name="EnsemblPlants"/>
        </authorList>
    </citation>
    <scope>IDENTIFICATION</scope>
</reference>
<evidence type="ECO:0000313" key="1">
    <source>
        <dbReference type="EnsemblPlants" id="TuG1812G0400001689.01.T01"/>
    </source>
</evidence>
<sequence>MEQGCKKREADQVAHARKRTKCNQLQHVEAFLKLTSGISDNCKQRIHRMGFRSFL</sequence>
<reference evidence="1" key="2">
    <citation type="submission" date="2018-03" db="EMBL/GenBank/DDBJ databases">
        <title>The Triticum urartu genome reveals the dynamic nature of wheat genome evolution.</title>
        <authorList>
            <person name="Ling H."/>
            <person name="Ma B."/>
            <person name="Shi X."/>
            <person name="Liu H."/>
            <person name="Dong L."/>
            <person name="Sun H."/>
            <person name="Cao Y."/>
            <person name="Gao Q."/>
            <person name="Zheng S."/>
            <person name="Li Y."/>
            <person name="Yu Y."/>
            <person name="Du H."/>
            <person name="Qi M."/>
            <person name="Li Y."/>
            <person name="Yu H."/>
            <person name="Cui Y."/>
            <person name="Wang N."/>
            <person name="Chen C."/>
            <person name="Wu H."/>
            <person name="Zhao Y."/>
            <person name="Zhang J."/>
            <person name="Li Y."/>
            <person name="Zhou W."/>
            <person name="Zhang B."/>
            <person name="Hu W."/>
            <person name="Eijk M."/>
            <person name="Tang J."/>
            <person name="Witsenboer H."/>
            <person name="Zhao S."/>
            <person name="Li Z."/>
            <person name="Zhang A."/>
            <person name="Wang D."/>
            <person name="Liang C."/>
        </authorList>
    </citation>
    <scope>NUCLEOTIDE SEQUENCE [LARGE SCALE GENOMIC DNA]</scope>
    <source>
        <strain evidence="1">cv. G1812</strain>
    </source>
</reference>
<keyword evidence="2" id="KW-1185">Reference proteome</keyword>
<reference evidence="2" key="1">
    <citation type="journal article" date="2013" name="Nature">
        <title>Draft genome of the wheat A-genome progenitor Triticum urartu.</title>
        <authorList>
            <person name="Ling H.Q."/>
            <person name="Zhao S."/>
            <person name="Liu D."/>
            <person name="Wang J."/>
            <person name="Sun H."/>
            <person name="Zhang C."/>
            <person name="Fan H."/>
            <person name="Li D."/>
            <person name="Dong L."/>
            <person name="Tao Y."/>
            <person name="Gao C."/>
            <person name="Wu H."/>
            <person name="Li Y."/>
            <person name="Cui Y."/>
            <person name="Guo X."/>
            <person name="Zheng S."/>
            <person name="Wang B."/>
            <person name="Yu K."/>
            <person name="Liang Q."/>
            <person name="Yang W."/>
            <person name="Lou X."/>
            <person name="Chen J."/>
            <person name="Feng M."/>
            <person name="Jian J."/>
            <person name="Zhang X."/>
            <person name="Luo G."/>
            <person name="Jiang Y."/>
            <person name="Liu J."/>
            <person name="Wang Z."/>
            <person name="Sha Y."/>
            <person name="Zhang B."/>
            <person name="Wu H."/>
            <person name="Tang D."/>
            <person name="Shen Q."/>
            <person name="Xue P."/>
            <person name="Zou S."/>
            <person name="Wang X."/>
            <person name="Liu X."/>
            <person name="Wang F."/>
            <person name="Yang Y."/>
            <person name="An X."/>
            <person name="Dong Z."/>
            <person name="Zhang K."/>
            <person name="Zhang X."/>
            <person name="Luo M.C."/>
            <person name="Dvorak J."/>
            <person name="Tong Y."/>
            <person name="Wang J."/>
            <person name="Yang H."/>
            <person name="Li Z."/>
            <person name="Wang D."/>
            <person name="Zhang A."/>
            <person name="Wang J."/>
        </authorList>
    </citation>
    <scope>NUCLEOTIDE SEQUENCE</scope>
    <source>
        <strain evidence="2">cv. G1812</strain>
    </source>
</reference>
<dbReference type="EnsemblPlants" id="TuG1812G0400001689.01.T01">
    <property type="protein sequence ID" value="TuG1812G0400001689.01.T01"/>
    <property type="gene ID" value="TuG1812G0400001689.01"/>
</dbReference>
<dbReference type="Gramene" id="TuG1812G0400001689.01.T01">
    <property type="protein sequence ID" value="TuG1812G0400001689.01.T01"/>
    <property type="gene ID" value="TuG1812G0400001689.01"/>
</dbReference>
<accession>A0A8R7Q2A7</accession>
<proteinExistence type="predicted"/>